<evidence type="ECO:0000313" key="4">
    <source>
        <dbReference type="Proteomes" id="UP000664521"/>
    </source>
</evidence>
<dbReference type="PANTHER" id="PTHR42470">
    <property type="entry name" value="VAST DOMAIN-CONTAINING PROTEIN"/>
    <property type="match status" value="1"/>
</dbReference>
<evidence type="ECO:0000259" key="2">
    <source>
        <dbReference type="Pfam" id="PF25545"/>
    </source>
</evidence>
<evidence type="ECO:0000313" key="3">
    <source>
        <dbReference type="EMBL" id="CAF9937903.1"/>
    </source>
</evidence>
<sequence>MSDADVRSRKRKLSELSEHEPSPRHSPSLPQSRKHSIPPPLNISSQEGPAQVDLKPEPGNKEPSHPGPPPDTSVQQAESQPLSPKRSATHGPRPPSLATPVSTRSQPQSQSWVQSWLEVSADSEFPDNPASLPPLSPPPASDPSPEAASLENAADNSPLLRLTARNLRIHDSGAMASSHGSKNTDLSSHQPHNLTRLHTQLLIAHMRVHKRTDRDEFQSTIEKCKALVIDDSKAPVMSDTSAKKALVHRDQFLDDEPSFLVNFLHGAVIKLDQKALVQSFEGQVDTTWENGGIFGICDRLFITNCMANLSEKSKDKLTTDPKIVLTTPKPDLSYGFSIDSFSVDEAEIIGQYADLFCVCPKLASTFFILECKAYSQSIENAEVQVSRGAAALLCAQRQLDILTGALQDEDGVDQRSRVFSMTISPQVARLNVNWIVNSNGTLWYYLHQVRIYQLGDLDEIKQLRRDIWSVIDWGLEFHRPKILKTIEALKGKNKDAIWPRQKASSPSKKRRTSNGD</sequence>
<proteinExistence type="predicted"/>
<feature type="compositionally biased region" description="Pro residues" evidence="1">
    <location>
        <begin position="131"/>
        <end position="142"/>
    </location>
</feature>
<feature type="compositionally biased region" description="Polar residues" evidence="1">
    <location>
        <begin position="72"/>
        <end position="82"/>
    </location>
</feature>
<organism evidence="3 4">
    <name type="scientific">Heterodermia speciosa</name>
    <dbReference type="NCBI Taxonomy" id="116794"/>
    <lineage>
        <taxon>Eukaryota</taxon>
        <taxon>Fungi</taxon>
        <taxon>Dikarya</taxon>
        <taxon>Ascomycota</taxon>
        <taxon>Pezizomycotina</taxon>
        <taxon>Lecanoromycetes</taxon>
        <taxon>OSLEUM clade</taxon>
        <taxon>Lecanoromycetidae</taxon>
        <taxon>Caliciales</taxon>
        <taxon>Physciaceae</taxon>
        <taxon>Heterodermia</taxon>
    </lineage>
</organism>
<name>A0A8H3GD51_9LECA</name>
<comment type="caution">
    <text evidence="3">The sequence shown here is derived from an EMBL/GenBank/DDBJ whole genome shotgun (WGS) entry which is preliminary data.</text>
</comment>
<dbReference type="OrthoDB" id="5426775at2759"/>
<dbReference type="EMBL" id="CAJPDS010000106">
    <property type="protein sequence ID" value="CAF9937903.1"/>
    <property type="molecule type" value="Genomic_DNA"/>
</dbReference>
<feature type="domain" description="DUF7924" evidence="2">
    <location>
        <begin position="307"/>
        <end position="484"/>
    </location>
</feature>
<reference evidence="3" key="1">
    <citation type="submission" date="2021-03" db="EMBL/GenBank/DDBJ databases">
        <authorList>
            <person name="Tagirdzhanova G."/>
        </authorList>
    </citation>
    <scope>NUCLEOTIDE SEQUENCE</scope>
</reference>
<gene>
    <name evidence="3" type="ORF">HETSPECPRED_000700</name>
</gene>
<feature type="compositionally biased region" description="Basic and acidic residues" evidence="1">
    <location>
        <begin position="1"/>
        <end position="23"/>
    </location>
</feature>
<dbReference type="AlphaFoldDB" id="A0A8H3GD51"/>
<accession>A0A8H3GD51</accession>
<feature type="compositionally biased region" description="Basic and acidic residues" evidence="1">
    <location>
        <begin position="54"/>
        <end position="64"/>
    </location>
</feature>
<feature type="region of interest" description="Disordered" evidence="1">
    <location>
        <begin position="1"/>
        <end position="158"/>
    </location>
</feature>
<feature type="compositionally biased region" description="Low complexity" evidence="1">
    <location>
        <begin position="105"/>
        <end position="116"/>
    </location>
</feature>
<feature type="compositionally biased region" description="Basic residues" evidence="1">
    <location>
        <begin position="507"/>
        <end position="516"/>
    </location>
</feature>
<evidence type="ECO:0000256" key="1">
    <source>
        <dbReference type="SAM" id="MobiDB-lite"/>
    </source>
</evidence>
<dbReference type="Proteomes" id="UP000664521">
    <property type="component" value="Unassembled WGS sequence"/>
</dbReference>
<dbReference type="Pfam" id="PF25545">
    <property type="entry name" value="DUF7924"/>
    <property type="match status" value="1"/>
</dbReference>
<protein>
    <recommendedName>
        <fullName evidence="2">DUF7924 domain-containing protein</fullName>
    </recommendedName>
</protein>
<keyword evidence="4" id="KW-1185">Reference proteome</keyword>
<feature type="region of interest" description="Disordered" evidence="1">
    <location>
        <begin position="497"/>
        <end position="516"/>
    </location>
</feature>
<dbReference type="InterPro" id="IPR057684">
    <property type="entry name" value="DUF7924"/>
</dbReference>
<dbReference type="PANTHER" id="PTHR42470:SF2">
    <property type="match status" value="1"/>
</dbReference>